<name>H1XP31_CALAY</name>
<sequence>MMKFITLEDRDGLVAVLFDNAYRHYGHLFNRSGSYVVKGSVQLPG</sequence>
<dbReference type="HOGENOM" id="CLU_3197248_0_0_0"/>
<accession>H1XP31</accession>
<dbReference type="AlphaFoldDB" id="H1XP31"/>
<dbReference type="KEGG" id="caby:Cabys_3707"/>
<keyword evidence="3" id="KW-1185">Reference proteome</keyword>
<dbReference type="Proteomes" id="UP000183868">
    <property type="component" value="Chromosome"/>
</dbReference>
<protein>
    <submittedName>
        <fullName evidence="1">DNA polymerase III alpha subunit</fullName>
    </submittedName>
</protein>
<dbReference type="RefSeq" id="WP_006928105.1">
    <property type="nucleotide sequence ID" value="NZ_CM001402.1"/>
</dbReference>
<reference evidence="1 4" key="2">
    <citation type="submission" date="2016-11" db="EMBL/GenBank/DDBJ databases">
        <title>Genomic analysis of Caldithrix abyssi and proposal of a novel bacterial phylum Caldithrichaeota.</title>
        <authorList>
            <person name="Kublanov I."/>
            <person name="Sigalova O."/>
            <person name="Gavrilov S."/>
            <person name="Lebedinsky A."/>
            <person name="Ivanova N."/>
            <person name="Daum C."/>
            <person name="Reddy T."/>
            <person name="Klenk H.P."/>
            <person name="Goker M."/>
            <person name="Reva O."/>
            <person name="Miroshnichenko M."/>
            <person name="Kyprides N."/>
            <person name="Woyke T."/>
            <person name="Gelfand M."/>
        </authorList>
    </citation>
    <scope>NUCLEOTIDE SEQUENCE [LARGE SCALE GENOMIC DNA]</scope>
    <source>
        <strain evidence="1 4">LF13</strain>
    </source>
</reference>
<dbReference type="PaxDb" id="880073-Calab_1400"/>
<dbReference type="EMBL" id="CP018099">
    <property type="protein sequence ID" value="APF20453.1"/>
    <property type="molecule type" value="Genomic_DNA"/>
</dbReference>
<evidence type="ECO:0000313" key="3">
    <source>
        <dbReference type="Proteomes" id="UP000004671"/>
    </source>
</evidence>
<organism evidence="2 3">
    <name type="scientific">Caldithrix abyssi DSM 13497</name>
    <dbReference type="NCBI Taxonomy" id="880073"/>
    <lineage>
        <taxon>Bacteria</taxon>
        <taxon>Pseudomonadati</taxon>
        <taxon>Calditrichota</taxon>
        <taxon>Calditrichia</taxon>
        <taxon>Calditrichales</taxon>
        <taxon>Calditrichaceae</taxon>
        <taxon>Caldithrix</taxon>
    </lineage>
</organism>
<reference evidence="2 3" key="1">
    <citation type="submission" date="2011-09" db="EMBL/GenBank/DDBJ databases">
        <title>The permanent draft genome of Caldithrix abyssi DSM 13497.</title>
        <authorList>
            <consortium name="US DOE Joint Genome Institute (JGI-PGF)"/>
            <person name="Lucas S."/>
            <person name="Han J."/>
            <person name="Lapidus A."/>
            <person name="Bruce D."/>
            <person name="Goodwin L."/>
            <person name="Pitluck S."/>
            <person name="Peters L."/>
            <person name="Kyrpides N."/>
            <person name="Mavromatis K."/>
            <person name="Ivanova N."/>
            <person name="Mikhailova N."/>
            <person name="Chertkov O."/>
            <person name="Detter J.C."/>
            <person name="Tapia R."/>
            <person name="Han C."/>
            <person name="Land M."/>
            <person name="Hauser L."/>
            <person name="Markowitz V."/>
            <person name="Cheng J.-F."/>
            <person name="Hugenholtz P."/>
            <person name="Woyke T."/>
            <person name="Wu D."/>
            <person name="Spring S."/>
            <person name="Brambilla E."/>
            <person name="Klenk H.-P."/>
            <person name="Eisen J.A."/>
        </authorList>
    </citation>
    <scope>NUCLEOTIDE SEQUENCE [LARGE SCALE GENOMIC DNA]</scope>
    <source>
        <strain evidence="2 3">DSM 13497</strain>
    </source>
</reference>
<proteinExistence type="predicted"/>
<evidence type="ECO:0000313" key="4">
    <source>
        <dbReference type="Proteomes" id="UP000183868"/>
    </source>
</evidence>
<dbReference type="Proteomes" id="UP000004671">
    <property type="component" value="Chromosome"/>
</dbReference>
<dbReference type="EMBL" id="CM001402">
    <property type="protein sequence ID" value="EHO41023.1"/>
    <property type="molecule type" value="Genomic_DNA"/>
</dbReference>
<gene>
    <name evidence="1" type="ORF">Cabys_3707</name>
    <name evidence="2" type="ORF">Calab_1400</name>
</gene>
<dbReference type="InParanoid" id="H1XP31"/>
<evidence type="ECO:0000313" key="1">
    <source>
        <dbReference type="EMBL" id="APF20453.1"/>
    </source>
</evidence>
<evidence type="ECO:0000313" key="2">
    <source>
        <dbReference type="EMBL" id="EHO41023.1"/>
    </source>
</evidence>